<sequence length="252" mass="28546">MNFTLNAFTMIAIMLSCALAAPLIQYKFQTNFKWGDINSWFILIPFCLQLLGSFLQETSIRCKWKNLLVASIIIYAIGSLAIIYLSLFGLSIYSLDICKDINSLCFQPAHIQCNLTNITTYFPILYLIALNVLISATVLAIQHSIALIPKINSPELVASIYIENPTHNVEDNNSINEDDIAKKQELSDSEVSLEKKVFNRDGQVTTFIDSFEEAKEAGEIFDEDKEIYIKDKLAMEKRKKKSNRGKVNVIDE</sequence>
<organism evidence="2 3">
    <name type="scientific">Blepharisma stoltei</name>
    <dbReference type="NCBI Taxonomy" id="1481888"/>
    <lineage>
        <taxon>Eukaryota</taxon>
        <taxon>Sar</taxon>
        <taxon>Alveolata</taxon>
        <taxon>Ciliophora</taxon>
        <taxon>Postciliodesmatophora</taxon>
        <taxon>Heterotrichea</taxon>
        <taxon>Heterotrichida</taxon>
        <taxon>Blepharismidae</taxon>
        <taxon>Blepharisma</taxon>
    </lineage>
</organism>
<keyword evidence="1" id="KW-0812">Transmembrane</keyword>
<reference evidence="2" key="1">
    <citation type="submission" date="2021-09" db="EMBL/GenBank/DDBJ databases">
        <authorList>
            <consortium name="AG Swart"/>
            <person name="Singh M."/>
            <person name="Singh A."/>
            <person name="Seah K."/>
            <person name="Emmerich C."/>
        </authorList>
    </citation>
    <scope>NUCLEOTIDE SEQUENCE</scope>
    <source>
        <strain evidence="2">ATCC30299</strain>
    </source>
</reference>
<name>A0AAU9K0Q6_9CILI</name>
<dbReference type="AlphaFoldDB" id="A0AAU9K0Q6"/>
<evidence type="ECO:0000313" key="2">
    <source>
        <dbReference type="EMBL" id="CAG9330447.1"/>
    </source>
</evidence>
<keyword evidence="1" id="KW-1133">Transmembrane helix</keyword>
<evidence type="ECO:0000256" key="1">
    <source>
        <dbReference type="SAM" id="Phobius"/>
    </source>
</evidence>
<feature type="transmembrane region" description="Helical" evidence="1">
    <location>
        <begin position="67"/>
        <end position="87"/>
    </location>
</feature>
<dbReference type="Proteomes" id="UP001162131">
    <property type="component" value="Unassembled WGS sequence"/>
</dbReference>
<feature type="transmembrane region" description="Helical" evidence="1">
    <location>
        <begin position="7"/>
        <end position="25"/>
    </location>
</feature>
<gene>
    <name evidence="2" type="ORF">BSTOLATCC_MIC51037</name>
</gene>
<keyword evidence="1" id="KW-0472">Membrane</keyword>
<feature type="transmembrane region" description="Helical" evidence="1">
    <location>
        <begin position="124"/>
        <end position="141"/>
    </location>
</feature>
<feature type="transmembrane region" description="Helical" evidence="1">
    <location>
        <begin position="37"/>
        <end position="55"/>
    </location>
</feature>
<accession>A0AAU9K0Q6</accession>
<evidence type="ECO:0008006" key="4">
    <source>
        <dbReference type="Google" id="ProtNLM"/>
    </source>
</evidence>
<evidence type="ECO:0000313" key="3">
    <source>
        <dbReference type="Proteomes" id="UP001162131"/>
    </source>
</evidence>
<protein>
    <recommendedName>
        <fullName evidence="4">Transmembrane protein</fullName>
    </recommendedName>
</protein>
<keyword evidence="3" id="KW-1185">Reference proteome</keyword>
<dbReference type="EMBL" id="CAJZBQ010000051">
    <property type="protein sequence ID" value="CAG9330447.1"/>
    <property type="molecule type" value="Genomic_DNA"/>
</dbReference>
<comment type="caution">
    <text evidence="2">The sequence shown here is derived from an EMBL/GenBank/DDBJ whole genome shotgun (WGS) entry which is preliminary data.</text>
</comment>
<proteinExistence type="predicted"/>